<sequence>MKRHLVLPVAAVAAAGLLLTSCSGGDSEPDDDIAGVQSPSPSEEPDGEGPEDDADSDAEEPDDGIDRPEIELPDDMTKEFEDVDTDDPDELAVLADQERFVAALNVSITRGEAIEALNFYATGEGYITALELVADFRDDGYSIGGDFRYLNRSVSLGGDGTATSTYCSDFADSYSLEIESGEEYPEGDEPFFYSFAHEVNDSGVWQVTSWLATSEADECV</sequence>
<protein>
    <recommendedName>
        <fullName evidence="5">Lipoprotein</fullName>
    </recommendedName>
</protein>
<reference evidence="3 4" key="1">
    <citation type="submission" date="2020-03" db="EMBL/GenBank/DDBJ databases">
        <title>Draft genome of Streptomyces sp. ventii, isolated from the Axial Seamount in the Pacific Ocean, and resequencing of the two type strains Streptomyces lonarensis strain NCL 716 and Streptomyces bohaiensis strain 11A07.</title>
        <authorList>
            <person name="Loughran R.M."/>
            <person name="Pfannmuller K.M."/>
            <person name="Wasson B.J."/>
            <person name="Deadmond M.C."/>
            <person name="Paddock B.E."/>
            <person name="Koyack M.J."/>
            <person name="Gallegos D.A."/>
            <person name="Mitchell E.A."/>
            <person name="Ushijima B."/>
            <person name="Saw J.H."/>
            <person name="Mcphail K.L."/>
            <person name="Videau P."/>
        </authorList>
    </citation>
    <scope>NUCLEOTIDE SEQUENCE [LARGE SCALE GENOMIC DNA]</scope>
    <source>
        <strain evidence="4">5675061</strain>
    </source>
</reference>
<feature type="chain" id="PRO_5046482461" description="Lipoprotein" evidence="2">
    <location>
        <begin position="26"/>
        <end position="220"/>
    </location>
</feature>
<feature type="compositionally biased region" description="Basic and acidic residues" evidence="1">
    <location>
        <begin position="64"/>
        <end position="80"/>
    </location>
</feature>
<feature type="signal peptide" evidence="2">
    <location>
        <begin position="1"/>
        <end position="25"/>
    </location>
</feature>
<keyword evidence="2" id="KW-0732">Signal</keyword>
<proteinExistence type="predicted"/>
<keyword evidence="4" id="KW-1185">Reference proteome</keyword>
<feature type="region of interest" description="Disordered" evidence="1">
    <location>
        <begin position="21"/>
        <end position="83"/>
    </location>
</feature>
<dbReference type="RefSeq" id="WP_167931577.1">
    <property type="nucleotide sequence ID" value="NZ_JAAVJB010000006.1"/>
</dbReference>
<dbReference type="Proteomes" id="UP000746503">
    <property type="component" value="Unassembled WGS sequence"/>
</dbReference>
<evidence type="ECO:0000256" key="1">
    <source>
        <dbReference type="SAM" id="MobiDB-lite"/>
    </source>
</evidence>
<accession>A0ABX1AKN6</accession>
<comment type="caution">
    <text evidence="3">The sequence shown here is derived from an EMBL/GenBank/DDBJ whole genome shotgun (WGS) entry which is preliminary data.</text>
</comment>
<organism evidence="3 4">
    <name type="scientific">Streptomyces spiramenti</name>
    <dbReference type="NCBI Taxonomy" id="2720606"/>
    <lineage>
        <taxon>Bacteria</taxon>
        <taxon>Bacillati</taxon>
        <taxon>Actinomycetota</taxon>
        <taxon>Actinomycetes</taxon>
        <taxon>Kitasatosporales</taxon>
        <taxon>Streptomycetaceae</taxon>
        <taxon>Streptomyces</taxon>
    </lineage>
</organism>
<evidence type="ECO:0008006" key="5">
    <source>
        <dbReference type="Google" id="ProtNLM"/>
    </source>
</evidence>
<feature type="compositionally biased region" description="Acidic residues" evidence="1">
    <location>
        <begin position="43"/>
        <end position="63"/>
    </location>
</feature>
<dbReference type="EMBL" id="JAAVJB010000006">
    <property type="protein sequence ID" value="NJP65057.1"/>
    <property type="molecule type" value="Genomic_DNA"/>
</dbReference>
<evidence type="ECO:0000313" key="4">
    <source>
        <dbReference type="Proteomes" id="UP000746503"/>
    </source>
</evidence>
<name>A0ABX1AKN6_9ACTN</name>
<gene>
    <name evidence="3" type="ORF">HCJ92_01845</name>
</gene>
<evidence type="ECO:0000256" key="2">
    <source>
        <dbReference type="SAM" id="SignalP"/>
    </source>
</evidence>
<dbReference type="PROSITE" id="PS51257">
    <property type="entry name" value="PROKAR_LIPOPROTEIN"/>
    <property type="match status" value="1"/>
</dbReference>
<evidence type="ECO:0000313" key="3">
    <source>
        <dbReference type="EMBL" id="NJP65057.1"/>
    </source>
</evidence>